<evidence type="ECO:0000256" key="3">
    <source>
        <dbReference type="ARBA" id="ARBA00011245"/>
    </source>
</evidence>
<evidence type="ECO:0000313" key="23">
    <source>
        <dbReference type="EMBL" id="PIT91090.1"/>
    </source>
</evidence>
<comment type="catalytic activity">
    <reaction evidence="18">
        <text>N(6)-methyl-ATP + H2O = N(6)-methyl-AMP + diphosphate + H(+)</text>
        <dbReference type="Rhea" id="RHEA:67608"/>
        <dbReference type="ChEBI" id="CHEBI:15377"/>
        <dbReference type="ChEBI" id="CHEBI:15378"/>
        <dbReference type="ChEBI" id="CHEBI:33019"/>
        <dbReference type="ChEBI" id="CHEBI:144842"/>
        <dbReference type="ChEBI" id="CHEBI:172873"/>
    </reaction>
    <physiologicalReaction direction="left-to-right" evidence="18">
        <dbReference type="Rhea" id="RHEA:67609"/>
    </physiologicalReaction>
</comment>
<comment type="function">
    <text evidence="21">Oxidized purine nucleoside triphosphate hydrolase which is a prominent sanitizer of the oxidized nucleotide pool. Catalyzes the hydrolysis of 2-oxo-dATP (2-hydroxy-dATP) into 2-oxo-dAMP. Also has a significant hydrolase activity toward 2-oxo-ATP, 8-oxo-dGTP and 8-oxo-dATP. Through the hydrolysis of oxidized purine nucleoside triphosphates, prevents their incorporation into DNA and the subsequent transversions A:T to C:G and G:C to T:A. Also catalyzes the hydrolysis of methylated purine nucleoside triphosphate preventing their integration into DNA. Through this antimutagenic activity protects cells from oxidative stress.</text>
</comment>
<evidence type="ECO:0000256" key="8">
    <source>
        <dbReference type="ARBA" id="ARBA00024459"/>
    </source>
</evidence>
<evidence type="ECO:0000256" key="19">
    <source>
        <dbReference type="ARBA" id="ARBA00048894"/>
    </source>
</evidence>
<evidence type="ECO:0000256" key="20">
    <source>
        <dbReference type="ARBA" id="ARBA00049032"/>
    </source>
</evidence>
<dbReference type="GO" id="GO:0046872">
    <property type="term" value="F:metal ion binding"/>
    <property type="evidence" value="ECO:0007669"/>
    <property type="project" value="UniProtKB-KW"/>
</dbReference>
<organism evidence="23 24">
    <name type="scientific">Candidatus Kaiserbacteria bacterium CG10_big_fil_rev_8_21_14_0_10_49_17</name>
    <dbReference type="NCBI Taxonomy" id="1974609"/>
    <lineage>
        <taxon>Bacteria</taxon>
        <taxon>Candidatus Kaiseribacteriota</taxon>
    </lineage>
</organism>
<dbReference type="GO" id="GO:0008413">
    <property type="term" value="F:8-oxo-7,8-dihydroguanosine triphosphate pyrophosphatase activity"/>
    <property type="evidence" value="ECO:0007669"/>
    <property type="project" value="InterPro"/>
</dbReference>
<dbReference type="SUPFAM" id="SSF55811">
    <property type="entry name" value="Nudix"/>
    <property type="match status" value="1"/>
</dbReference>
<evidence type="ECO:0000256" key="12">
    <source>
        <dbReference type="ARBA" id="ARBA00026218"/>
    </source>
</evidence>
<keyword evidence="6" id="KW-0460">Magnesium</keyword>
<dbReference type="GO" id="GO:0008828">
    <property type="term" value="F:dATP diphosphatase activity"/>
    <property type="evidence" value="ECO:0007669"/>
    <property type="project" value="UniProtKB-EC"/>
</dbReference>
<dbReference type="Gene3D" id="3.90.79.10">
    <property type="entry name" value="Nucleoside Triphosphate Pyrophosphohydrolase"/>
    <property type="match status" value="1"/>
</dbReference>
<evidence type="ECO:0000256" key="6">
    <source>
        <dbReference type="ARBA" id="ARBA00022842"/>
    </source>
</evidence>
<dbReference type="GO" id="GO:0005737">
    <property type="term" value="C:cytoplasm"/>
    <property type="evidence" value="ECO:0007669"/>
    <property type="project" value="TreeGrafter"/>
</dbReference>
<dbReference type="InterPro" id="IPR015797">
    <property type="entry name" value="NUDIX_hydrolase-like_dom_sf"/>
</dbReference>
<gene>
    <name evidence="23" type="ORF">COU17_02260</name>
</gene>
<evidence type="ECO:0000256" key="1">
    <source>
        <dbReference type="ARBA" id="ARBA00001946"/>
    </source>
</evidence>
<comment type="catalytic activity">
    <reaction evidence="10">
        <text>2-oxo-ATP + H2O = 2-oxo-AMP + diphosphate + H(+)</text>
        <dbReference type="Rhea" id="RHEA:67392"/>
        <dbReference type="ChEBI" id="CHEBI:15377"/>
        <dbReference type="ChEBI" id="CHEBI:15378"/>
        <dbReference type="ChEBI" id="CHEBI:33019"/>
        <dbReference type="ChEBI" id="CHEBI:71395"/>
        <dbReference type="ChEBI" id="CHEBI:172878"/>
    </reaction>
    <physiologicalReaction direction="left-to-right" evidence="10">
        <dbReference type="Rhea" id="RHEA:67393"/>
    </physiologicalReaction>
</comment>
<name>A0A2M6WE60_9BACT</name>
<evidence type="ECO:0000256" key="2">
    <source>
        <dbReference type="ARBA" id="ARBA00005582"/>
    </source>
</evidence>
<dbReference type="Pfam" id="PF00293">
    <property type="entry name" value="NUDIX"/>
    <property type="match status" value="1"/>
</dbReference>
<evidence type="ECO:0000256" key="18">
    <source>
        <dbReference type="ARBA" id="ARBA00048002"/>
    </source>
</evidence>
<comment type="caution">
    <text evidence="23">The sequence shown here is derived from an EMBL/GenBank/DDBJ whole genome shotgun (WGS) entry which is preliminary data.</text>
</comment>
<evidence type="ECO:0000256" key="7">
    <source>
        <dbReference type="ARBA" id="ARBA00024448"/>
    </source>
</evidence>
<evidence type="ECO:0000256" key="10">
    <source>
        <dbReference type="ARBA" id="ARBA00024596"/>
    </source>
</evidence>
<evidence type="ECO:0000256" key="16">
    <source>
        <dbReference type="ARBA" id="ARBA00031927"/>
    </source>
</evidence>
<comment type="catalytic activity">
    <reaction evidence="20">
        <text>N(6)-methyl-dATP + H2O = N(6)-methyl-dAMP + diphosphate + H(+)</text>
        <dbReference type="Rhea" id="RHEA:67604"/>
        <dbReference type="ChEBI" id="CHEBI:15377"/>
        <dbReference type="ChEBI" id="CHEBI:15378"/>
        <dbReference type="ChEBI" id="CHEBI:33019"/>
        <dbReference type="ChEBI" id="CHEBI:169976"/>
        <dbReference type="ChEBI" id="CHEBI:172872"/>
    </reaction>
    <physiologicalReaction direction="left-to-right" evidence="20">
        <dbReference type="Rhea" id="RHEA:67605"/>
    </physiologicalReaction>
</comment>
<dbReference type="Proteomes" id="UP000228809">
    <property type="component" value="Unassembled WGS sequence"/>
</dbReference>
<reference evidence="24" key="1">
    <citation type="submission" date="2017-09" db="EMBL/GenBank/DDBJ databases">
        <title>Depth-based differentiation of microbial function through sediment-hosted aquifers and enrichment of novel symbionts in the deep terrestrial subsurface.</title>
        <authorList>
            <person name="Probst A.J."/>
            <person name="Ladd B."/>
            <person name="Jarett J.K."/>
            <person name="Geller-Mcgrath D.E."/>
            <person name="Sieber C.M.K."/>
            <person name="Emerson J.B."/>
            <person name="Anantharaman K."/>
            <person name="Thomas B.C."/>
            <person name="Malmstrom R."/>
            <person name="Stieglmeier M."/>
            <person name="Klingl A."/>
            <person name="Woyke T."/>
            <person name="Ryan C.M."/>
            <person name="Banfield J.F."/>
        </authorList>
    </citation>
    <scope>NUCLEOTIDE SEQUENCE [LARGE SCALE GENOMIC DNA]</scope>
</reference>
<evidence type="ECO:0000256" key="5">
    <source>
        <dbReference type="ARBA" id="ARBA00022801"/>
    </source>
</evidence>
<proteinExistence type="inferred from homology"/>
<evidence type="ECO:0000256" key="9">
    <source>
        <dbReference type="ARBA" id="ARBA00024486"/>
    </source>
</evidence>
<evidence type="ECO:0000256" key="17">
    <source>
        <dbReference type="ARBA" id="ARBA00032071"/>
    </source>
</evidence>
<evidence type="ECO:0000256" key="14">
    <source>
        <dbReference type="ARBA" id="ARBA00030634"/>
    </source>
</evidence>
<dbReference type="CDD" id="cd03427">
    <property type="entry name" value="NUDIX_MTH1_Nudt1"/>
    <property type="match status" value="1"/>
</dbReference>
<evidence type="ECO:0000256" key="13">
    <source>
        <dbReference type="ARBA" id="ARBA00029673"/>
    </source>
</evidence>
<dbReference type="PANTHER" id="PTHR43758:SF2">
    <property type="entry name" value="OXIDIZED PURINE NUCLEOSIDE TRIPHOSPHATE HYDROLASE"/>
    <property type="match status" value="1"/>
</dbReference>
<comment type="subunit">
    <text evidence="3">Monomer.</text>
</comment>
<feature type="domain" description="Nudix hydrolase" evidence="22">
    <location>
        <begin position="4"/>
        <end position="134"/>
    </location>
</feature>
<dbReference type="EMBL" id="PFBJ01000011">
    <property type="protein sequence ID" value="PIT91090.1"/>
    <property type="molecule type" value="Genomic_DNA"/>
</dbReference>
<dbReference type="InterPro" id="IPR003563">
    <property type="entry name" value="8ODP"/>
</dbReference>
<keyword evidence="5" id="KW-0378">Hydrolase</keyword>
<protein>
    <recommendedName>
        <fullName evidence="12">Oxidized purine nucleoside triphosphate hydrolase</fullName>
        <ecNumber evidence="11">3.6.1.56</ecNumber>
    </recommendedName>
    <alternativeName>
        <fullName evidence="16">2-hydroxy-dATP diphosphatase</fullName>
    </alternativeName>
    <alternativeName>
        <fullName evidence="15">7,8-dihydro-8-oxoguanine triphosphatase</fullName>
    </alternativeName>
    <alternativeName>
        <fullName evidence="14">8-oxo-dGTPase</fullName>
    </alternativeName>
    <alternativeName>
        <fullName evidence="17">Methylated purine nucleoside triphosphate hydrolase</fullName>
    </alternativeName>
    <alternativeName>
        <fullName evidence="13">Nucleoside diphosphate-linked moiety X motif 1</fullName>
    </alternativeName>
</protein>
<comment type="catalytic activity">
    <reaction evidence="9">
        <text>8-oxo-dGTP + H2O = 8-oxo-dGMP + diphosphate + H(+)</text>
        <dbReference type="Rhea" id="RHEA:31575"/>
        <dbReference type="ChEBI" id="CHEBI:15377"/>
        <dbReference type="ChEBI" id="CHEBI:15378"/>
        <dbReference type="ChEBI" id="CHEBI:33019"/>
        <dbReference type="ChEBI" id="CHEBI:63224"/>
        <dbReference type="ChEBI" id="CHEBI:77896"/>
    </reaction>
    <physiologicalReaction direction="left-to-right" evidence="9">
        <dbReference type="Rhea" id="RHEA:31576"/>
    </physiologicalReaction>
</comment>
<keyword evidence="4" id="KW-0479">Metal-binding</keyword>
<evidence type="ECO:0000256" key="11">
    <source>
        <dbReference type="ARBA" id="ARBA00026103"/>
    </source>
</evidence>
<comment type="catalytic activity">
    <reaction evidence="7">
        <text>8-oxo-dATP + H2O = 8-oxo-dAMP + diphosphate + H(+)</text>
        <dbReference type="Rhea" id="RHEA:65396"/>
        <dbReference type="ChEBI" id="CHEBI:15377"/>
        <dbReference type="ChEBI" id="CHEBI:15378"/>
        <dbReference type="ChEBI" id="CHEBI:33019"/>
        <dbReference type="ChEBI" id="CHEBI:71361"/>
        <dbReference type="ChEBI" id="CHEBI:172871"/>
    </reaction>
    <physiologicalReaction direction="left-to-right" evidence="7">
        <dbReference type="Rhea" id="RHEA:65397"/>
    </physiologicalReaction>
</comment>
<dbReference type="PANTHER" id="PTHR43758">
    <property type="entry name" value="7,8-DIHYDRO-8-OXOGUANINE TRIPHOSPHATASE"/>
    <property type="match status" value="1"/>
</dbReference>
<evidence type="ECO:0000256" key="4">
    <source>
        <dbReference type="ARBA" id="ARBA00022723"/>
    </source>
</evidence>
<dbReference type="PROSITE" id="PS51462">
    <property type="entry name" value="NUDIX"/>
    <property type="match status" value="1"/>
</dbReference>
<comment type="cofactor">
    <cofactor evidence="1">
        <name>Mg(2+)</name>
        <dbReference type="ChEBI" id="CHEBI:18420"/>
    </cofactor>
</comment>
<comment type="similarity">
    <text evidence="2">Belongs to the Nudix hydrolase family.</text>
</comment>
<comment type="catalytic activity">
    <reaction evidence="8">
        <text>2-oxo-dATP + H2O = 2-oxo-dAMP + diphosphate + H(+)</text>
        <dbReference type="Rhea" id="RHEA:31583"/>
        <dbReference type="ChEBI" id="CHEBI:15377"/>
        <dbReference type="ChEBI" id="CHEBI:15378"/>
        <dbReference type="ChEBI" id="CHEBI:33019"/>
        <dbReference type="ChEBI" id="CHEBI:63212"/>
        <dbReference type="ChEBI" id="CHEBI:77897"/>
        <dbReference type="EC" id="3.6.1.56"/>
    </reaction>
    <physiologicalReaction direction="left-to-right" evidence="8">
        <dbReference type="Rhea" id="RHEA:31584"/>
    </physiologicalReaction>
</comment>
<sequence>MEAIMKSATLCFPLRNDGMEILLGIKAEKIGAGLWNGYGGKIEGGERPAQAAVRELFQECGIRTDEHALERVAALQFYFDAIPSFFVHVFFVPVWSGTPVETREMKTPRWFSVKGLPWDRMMSSDRVWLKKILEGKKFLSAHVHYHTEQTPDGDAVLHFDRLVEDRVLRSL</sequence>
<dbReference type="InterPro" id="IPR000086">
    <property type="entry name" value="NUDIX_hydrolase_dom"/>
</dbReference>
<evidence type="ECO:0000256" key="21">
    <source>
        <dbReference type="ARBA" id="ARBA00053094"/>
    </source>
</evidence>
<evidence type="ECO:0000313" key="24">
    <source>
        <dbReference type="Proteomes" id="UP000228809"/>
    </source>
</evidence>
<evidence type="ECO:0000256" key="15">
    <source>
        <dbReference type="ARBA" id="ARBA00030682"/>
    </source>
</evidence>
<accession>A0A2M6WE60</accession>
<comment type="catalytic activity">
    <reaction evidence="19">
        <text>O(6)-methyl-dGTP + H2O = O(6)-methyl-dGMP + diphosphate + H(+)</text>
        <dbReference type="Rhea" id="RHEA:67600"/>
        <dbReference type="ChEBI" id="CHEBI:15377"/>
        <dbReference type="ChEBI" id="CHEBI:15378"/>
        <dbReference type="ChEBI" id="CHEBI:33019"/>
        <dbReference type="ChEBI" id="CHEBI:169974"/>
        <dbReference type="ChEBI" id="CHEBI:169975"/>
    </reaction>
    <physiologicalReaction direction="left-to-right" evidence="19">
        <dbReference type="Rhea" id="RHEA:67601"/>
    </physiologicalReaction>
</comment>
<dbReference type="EC" id="3.6.1.56" evidence="11"/>
<evidence type="ECO:0000259" key="22">
    <source>
        <dbReference type="PROSITE" id="PS51462"/>
    </source>
</evidence>
<dbReference type="GO" id="GO:0042262">
    <property type="term" value="P:DNA protection"/>
    <property type="evidence" value="ECO:0007669"/>
    <property type="project" value="InterPro"/>
</dbReference>
<dbReference type="AlphaFoldDB" id="A0A2M6WE60"/>
<dbReference type="PRINTS" id="PR01403">
    <property type="entry name" value="8OXTPHPHTASE"/>
</dbReference>